<dbReference type="GO" id="GO:0003677">
    <property type="term" value="F:DNA binding"/>
    <property type="evidence" value="ECO:0007669"/>
    <property type="project" value="UniProtKB-KW"/>
</dbReference>
<reference evidence="6" key="1">
    <citation type="journal article" date="2014" name="Int. J. Syst. Evol. Microbiol.">
        <title>Complete genome sequence of Corynebacterium casei LMG S-19264T (=DSM 44701T), isolated from a smear-ripened cheese.</title>
        <authorList>
            <consortium name="US DOE Joint Genome Institute (JGI-PGF)"/>
            <person name="Walter F."/>
            <person name="Albersmeier A."/>
            <person name="Kalinowski J."/>
            <person name="Ruckert C."/>
        </authorList>
    </citation>
    <scope>NUCLEOTIDE SEQUENCE</scope>
    <source>
        <strain evidence="6">CGMCC 4.7312</strain>
    </source>
</reference>
<dbReference type="Pfam" id="PF00392">
    <property type="entry name" value="GntR"/>
    <property type="match status" value="1"/>
</dbReference>
<dbReference type="InterPro" id="IPR050679">
    <property type="entry name" value="Bact_HTH_transcr_reg"/>
</dbReference>
<keyword evidence="7" id="KW-1185">Reference proteome</keyword>
<evidence type="ECO:0000313" key="6">
    <source>
        <dbReference type="EMBL" id="GGM48807.1"/>
    </source>
</evidence>
<keyword evidence="1" id="KW-0805">Transcription regulation</keyword>
<dbReference type="GO" id="GO:0045892">
    <property type="term" value="P:negative regulation of DNA-templated transcription"/>
    <property type="evidence" value="ECO:0007669"/>
    <property type="project" value="TreeGrafter"/>
</dbReference>
<dbReference type="GO" id="GO:0003700">
    <property type="term" value="F:DNA-binding transcription factor activity"/>
    <property type="evidence" value="ECO:0007669"/>
    <property type="project" value="InterPro"/>
</dbReference>
<organism evidence="6 7">
    <name type="scientific">Micromonospora sonchi</name>
    <dbReference type="NCBI Taxonomy" id="1763543"/>
    <lineage>
        <taxon>Bacteria</taxon>
        <taxon>Bacillati</taxon>
        <taxon>Actinomycetota</taxon>
        <taxon>Actinomycetes</taxon>
        <taxon>Micromonosporales</taxon>
        <taxon>Micromonosporaceae</taxon>
        <taxon>Micromonospora</taxon>
    </lineage>
</organism>
<dbReference type="SMART" id="SM00345">
    <property type="entry name" value="HTH_GNTR"/>
    <property type="match status" value="1"/>
</dbReference>
<keyword evidence="2" id="KW-0238">DNA-binding</keyword>
<dbReference type="PANTHER" id="PTHR44846:SF1">
    <property type="entry name" value="MANNOSYL-D-GLYCERATE TRANSPORT_METABOLISM SYSTEM REPRESSOR MNGR-RELATED"/>
    <property type="match status" value="1"/>
</dbReference>
<dbReference type="CDD" id="cd07377">
    <property type="entry name" value="WHTH_GntR"/>
    <property type="match status" value="1"/>
</dbReference>
<dbReference type="Gene3D" id="1.10.10.10">
    <property type="entry name" value="Winged helix-like DNA-binding domain superfamily/Winged helix DNA-binding domain"/>
    <property type="match status" value="1"/>
</dbReference>
<sequence>MALGKTSARYGEQVPTPHYGQPRYRVIADDLRKRIESGAIPPGALLPAESILTAEFRVARGTIRKAIAALREEGLAATEHGRGTYATPQTQNPPDKLDASQREVSADERLATLFQVEIGTTLIEREKVIRRGDHVEAVVRAYHVGHVSP</sequence>
<comment type="caution">
    <text evidence="6">The sequence shown here is derived from an EMBL/GenBank/DDBJ whole genome shotgun (WGS) entry which is preliminary data.</text>
</comment>
<keyword evidence="3" id="KW-0804">Transcription</keyword>
<reference evidence="6" key="2">
    <citation type="submission" date="2020-09" db="EMBL/GenBank/DDBJ databases">
        <authorList>
            <person name="Sun Q."/>
            <person name="Zhou Y."/>
        </authorList>
    </citation>
    <scope>NUCLEOTIDE SEQUENCE</scope>
    <source>
        <strain evidence="6">CGMCC 4.7312</strain>
    </source>
</reference>
<dbReference type="PANTHER" id="PTHR44846">
    <property type="entry name" value="MANNOSYL-D-GLYCERATE TRANSPORT/METABOLISM SYSTEM REPRESSOR MNGR-RELATED"/>
    <property type="match status" value="1"/>
</dbReference>
<accession>A0A917U2Q4</accession>
<dbReference type="PROSITE" id="PS50949">
    <property type="entry name" value="HTH_GNTR"/>
    <property type="match status" value="1"/>
</dbReference>
<evidence type="ECO:0000256" key="3">
    <source>
        <dbReference type="ARBA" id="ARBA00023163"/>
    </source>
</evidence>
<proteinExistence type="predicted"/>
<dbReference type="InterPro" id="IPR036388">
    <property type="entry name" value="WH-like_DNA-bd_sf"/>
</dbReference>
<dbReference type="AlphaFoldDB" id="A0A917U2Q4"/>
<evidence type="ECO:0000313" key="7">
    <source>
        <dbReference type="Proteomes" id="UP000608890"/>
    </source>
</evidence>
<gene>
    <name evidence="6" type="ORF">GCM10011608_37090</name>
</gene>
<dbReference type="SUPFAM" id="SSF46785">
    <property type="entry name" value="Winged helix' DNA-binding domain"/>
    <property type="match status" value="1"/>
</dbReference>
<dbReference type="Proteomes" id="UP000608890">
    <property type="component" value="Unassembled WGS sequence"/>
</dbReference>
<dbReference type="PRINTS" id="PR00035">
    <property type="entry name" value="HTHGNTR"/>
</dbReference>
<feature type="domain" description="HTH gntR-type" evidence="5">
    <location>
        <begin position="21"/>
        <end position="89"/>
    </location>
</feature>
<protein>
    <recommendedName>
        <fullName evidence="5">HTH gntR-type domain-containing protein</fullName>
    </recommendedName>
</protein>
<evidence type="ECO:0000256" key="4">
    <source>
        <dbReference type="SAM" id="MobiDB-lite"/>
    </source>
</evidence>
<evidence type="ECO:0000256" key="2">
    <source>
        <dbReference type="ARBA" id="ARBA00023125"/>
    </source>
</evidence>
<dbReference type="InterPro" id="IPR036390">
    <property type="entry name" value="WH_DNA-bd_sf"/>
</dbReference>
<name>A0A917U2Q4_9ACTN</name>
<evidence type="ECO:0000259" key="5">
    <source>
        <dbReference type="PROSITE" id="PS50949"/>
    </source>
</evidence>
<dbReference type="InterPro" id="IPR000524">
    <property type="entry name" value="Tscrpt_reg_HTH_GntR"/>
</dbReference>
<dbReference type="EMBL" id="BMNB01000017">
    <property type="protein sequence ID" value="GGM48807.1"/>
    <property type="molecule type" value="Genomic_DNA"/>
</dbReference>
<feature type="region of interest" description="Disordered" evidence="4">
    <location>
        <begin position="77"/>
        <end position="103"/>
    </location>
</feature>
<evidence type="ECO:0000256" key="1">
    <source>
        <dbReference type="ARBA" id="ARBA00023015"/>
    </source>
</evidence>